<evidence type="ECO:0000313" key="21">
    <source>
        <dbReference type="Proteomes" id="UP000017119"/>
    </source>
</evidence>
<dbReference type="InterPro" id="IPR036121">
    <property type="entry name" value="ATPase_F1/V1/A1_a/bsu_N_sf"/>
</dbReference>
<name>U5NBS4_9MOLU</name>
<dbReference type="SUPFAM" id="SSF47917">
    <property type="entry name" value="C-terminal domain of alpha and beta subunits of F1 ATP synthase"/>
    <property type="match status" value="1"/>
</dbReference>
<dbReference type="Proteomes" id="UP000017119">
    <property type="component" value="Chromosome"/>
</dbReference>
<dbReference type="InterPro" id="IPR038376">
    <property type="entry name" value="ATP_synth_asu_C_sf"/>
</dbReference>
<evidence type="ECO:0000256" key="1">
    <source>
        <dbReference type="ARBA" id="ARBA00004202"/>
    </source>
</evidence>
<dbReference type="Gene3D" id="1.20.150.20">
    <property type="entry name" value="ATP synthase alpha/beta chain, C-terminal domain"/>
    <property type="match status" value="1"/>
</dbReference>
<keyword evidence="6 17" id="KW-0067">ATP-binding</keyword>
<dbReference type="Gene3D" id="3.40.50.300">
    <property type="entry name" value="P-loop containing nucleotide triphosphate hydrolases"/>
    <property type="match status" value="1"/>
</dbReference>
<organism evidence="20 21">
    <name type="scientific">Mycoplasma parvum str. Indiana</name>
    <dbReference type="NCBI Taxonomy" id="1403316"/>
    <lineage>
        <taxon>Bacteria</taxon>
        <taxon>Bacillati</taxon>
        <taxon>Mycoplasmatota</taxon>
        <taxon>Mollicutes</taxon>
        <taxon>Mycoplasmataceae</taxon>
        <taxon>Mycoplasma</taxon>
    </lineage>
</organism>
<evidence type="ECO:0000256" key="4">
    <source>
        <dbReference type="ARBA" id="ARBA00022448"/>
    </source>
</evidence>
<evidence type="ECO:0000256" key="14">
    <source>
        <dbReference type="ARBA" id="ARBA00069868"/>
    </source>
</evidence>
<evidence type="ECO:0000256" key="5">
    <source>
        <dbReference type="ARBA" id="ARBA00022741"/>
    </source>
</evidence>
<evidence type="ECO:0000259" key="19">
    <source>
        <dbReference type="Pfam" id="PF00306"/>
    </source>
</evidence>
<dbReference type="OrthoDB" id="9803053at2"/>
<reference evidence="20 21" key="1">
    <citation type="journal article" date="2013" name="Genome Announc.">
        <title>Genome Sequence of Mycoplasma parvum (Formerly Eperythrozoon parvum), a Diminutive Hemoplasma of the Pig.</title>
        <authorList>
            <person name="do Nascimento N.C."/>
            <person name="Dos Santos A.P."/>
            <person name="Chu Y."/>
            <person name="Guimaraes A.M."/>
            <person name="Pagliaro A."/>
            <person name="Messick J.B."/>
        </authorList>
    </citation>
    <scope>NUCLEOTIDE SEQUENCE [LARGE SCALE GENOMIC DNA]</scope>
    <source>
        <strain evidence="20 21">Indiana</strain>
    </source>
</reference>
<dbReference type="AlphaFoldDB" id="U5NBS4"/>
<dbReference type="EMBL" id="CP006771">
    <property type="protein sequence ID" value="AGX89016.1"/>
    <property type="molecule type" value="Genomic_DNA"/>
</dbReference>
<keyword evidence="10 17" id="KW-0139">CF(1)</keyword>
<dbReference type="HAMAP" id="MF_01346">
    <property type="entry name" value="ATP_synth_alpha_bact"/>
    <property type="match status" value="1"/>
</dbReference>
<evidence type="ECO:0000256" key="15">
    <source>
        <dbReference type="ARBA" id="ARBA00076569"/>
    </source>
</evidence>
<evidence type="ECO:0000256" key="7">
    <source>
        <dbReference type="ARBA" id="ARBA00022967"/>
    </source>
</evidence>
<accession>U5NBS4</accession>
<dbReference type="PANTHER" id="PTHR48082">
    <property type="entry name" value="ATP SYNTHASE SUBUNIT ALPHA, MITOCHONDRIAL"/>
    <property type="match status" value="1"/>
</dbReference>
<keyword evidence="11 17" id="KW-0066">ATP synthesis</keyword>
<dbReference type="InterPro" id="IPR023366">
    <property type="entry name" value="ATP_synth_asu-like_sf"/>
</dbReference>
<dbReference type="NCBIfam" id="NF009884">
    <property type="entry name" value="PRK13343.1"/>
    <property type="match status" value="1"/>
</dbReference>
<keyword evidence="9 17" id="KW-0472">Membrane</keyword>
<dbReference type="RefSeq" id="WP_022769477.1">
    <property type="nucleotide sequence ID" value="NC_022575.1"/>
</dbReference>
<dbReference type="SUPFAM" id="SSF50615">
    <property type="entry name" value="N-terminal domain of alpha and beta subunits of F1 ATP synthase"/>
    <property type="match status" value="1"/>
</dbReference>
<dbReference type="InterPro" id="IPR000793">
    <property type="entry name" value="ATP_synth_asu_C"/>
</dbReference>
<evidence type="ECO:0000256" key="13">
    <source>
        <dbReference type="ARBA" id="ARBA00065879"/>
    </source>
</evidence>
<dbReference type="Gene3D" id="2.40.30.20">
    <property type="match status" value="1"/>
</dbReference>
<evidence type="ECO:0000256" key="2">
    <source>
        <dbReference type="ARBA" id="ARBA00008936"/>
    </source>
</evidence>
<evidence type="ECO:0000259" key="18">
    <source>
        <dbReference type="Pfam" id="PF00006"/>
    </source>
</evidence>
<keyword evidence="4 17" id="KW-0813">Transport</keyword>
<dbReference type="GO" id="GO:0045259">
    <property type="term" value="C:proton-transporting ATP synthase complex"/>
    <property type="evidence" value="ECO:0007669"/>
    <property type="project" value="UniProtKB-KW"/>
</dbReference>
<evidence type="ECO:0000313" key="20">
    <source>
        <dbReference type="EMBL" id="AGX89016.1"/>
    </source>
</evidence>
<comment type="catalytic activity">
    <reaction evidence="12 17">
        <text>ATP + H2O + 4 H(+)(in) = ADP + phosphate + 5 H(+)(out)</text>
        <dbReference type="Rhea" id="RHEA:57720"/>
        <dbReference type="ChEBI" id="CHEBI:15377"/>
        <dbReference type="ChEBI" id="CHEBI:15378"/>
        <dbReference type="ChEBI" id="CHEBI:30616"/>
        <dbReference type="ChEBI" id="CHEBI:43474"/>
        <dbReference type="ChEBI" id="CHEBI:456216"/>
        <dbReference type="EC" id="7.1.2.2"/>
    </reaction>
</comment>
<protein>
    <recommendedName>
        <fullName evidence="14 17">ATP synthase subunit alpha</fullName>
        <ecNumber evidence="3 17">7.1.2.2</ecNumber>
    </recommendedName>
    <alternativeName>
        <fullName evidence="15 17">ATP synthase F1 sector subunit alpha</fullName>
    </alternativeName>
    <alternativeName>
        <fullName evidence="16 17">F-ATPase subunit alpha</fullName>
    </alternativeName>
</protein>
<evidence type="ECO:0000256" key="8">
    <source>
        <dbReference type="ARBA" id="ARBA00023065"/>
    </source>
</evidence>
<dbReference type="GO" id="GO:0005886">
    <property type="term" value="C:plasma membrane"/>
    <property type="evidence" value="ECO:0007669"/>
    <property type="project" value="UniProtKB-SubCell"/>
</dbReference>
<comment type="similarity">
    <text evidence="2 17">Belongs to the ATPase alpha/beta chains family.</text>
</comment>
<feature type="domain" description="ATPase F1/V1/A1 complex alpha/beta subunit nucleotide-binding" evidence="18">
    <location>
        <begin position="151"/>
        <end position="366"/>
    </location>
</feature>
<dbReference type="InterPro" id="IPR033732">
    <property type="entry name" value="ATP_synth_F1_a_nt-bd_dom"/>
</dbReference>
<dbReference type="KEGG" id="mpv:PRV_01270"/>
<dbReference type="NCBIfam" id="TIGR00962">
    <property type="entry name" value="atpA"/>
    <property type="match status" value="1"/>
</dbReference>
<evidence type="ECO:0000256" key="3">
    <source>
        <dbReference type="ARBA" id="ARBA00012473"/>
    </source>
</evidence>
<dbReference type="InterPro" id="IPR005294">
    <property type="entry name" value="ATP_synth_F1_asu"/>
</dbReference>
<feature type="site" description="Required for activity" evidence="17">
    <location>
        <position position="364"/>
    </location>
</feature>
<dbReference type="EC" id="7.1.2.2" evidence="3 17"/>
<evidence type="ECO:0000256" key="9">
    <source>
        <dbReference type="ARBA" id="ARBA00023136"/>
    </source>
</evidence>
<evidence type="ECO:0000256" key="16">
    <source>
        <dbReference type="ARBA" id="ARBA00080980"/>
    </source>
</evidence>
<comment type="subunit">
    <text evidence="13">F-type ATPases have 2 components, CF(1) - the catalytic core - and CF(0) - the membrane proton channel. CF(1) has five subunits: alpha(3), beta(3), gamma(1), delta(1), epsilon(1). CF(0) has three main subunits: a(1), b(2) and c(9-12). The alpha and beta chains form an alternating ring which encloses part of the gamma chain. CF(1) is attached to CF(0) by a central stalk formed by the gamma and epsilon chains, while a peripheral stalk is formed by the delta and b chains.</text>
</comment>
<evidence type="ECO:0000256" key="17">
    <source>
        <dbReference type="HAMAP-Rule" id="MF_01346"/>
    </source>
</evidence>
<comment type="function">
    <text evidence="17">Produces ATP from ADP in the presence of a proton gradient across the membrane. The alpha chain is a regulatory subunit.</text>
</comment>
<keyword evidence="17" id="KW-1003">Cell membrane</keyword>
<dbReference type="GO" id="GO:0005524">
    <property type="term" value="F:ATP binding"/>
    <property type="evidence" value="ECO:0007669"/>
    <property type="project" value="UniProtKB-UniRule"/>
</dbReference>
<sequence>MSTTRLNEFAETLKRLIQDNEVSLRGEEVGKVLSNSDGILILSGLSNCFLYEVLMIGPKSIPALVLVLRESSVGAVVLGDYGLISEGMNAVGTGKSFLAPRGDALSGRIINVFGEPLDGKGRIAVEEWKQVEGPAPEVMERSSVCEPLYTGILAIDAIIPIGKGQRELIIGDRQTGKSTLALEAIVNQKGKNVKCVFVTIGQKNSTVFQSFKDLEKAGALDYTTIVVASASDLPALQFLAPFVGITIAEYWMRKGEDVLIVYDDLTQHAIAYRTLSLLLSFPPGREAFPGDIFYLHSRLLERAGKLSQENGGGSITALPIIQTQSDDISAYIPSNVISITDGQLFLKTTLFNSGQRPAVDLSNSVSRVGASAQEIAIKSMTSSLKLAVSQYFELLEFSKFSSDLNEESKDTLALGSRILPILVQAPLNPYSPQDEVLLLFLIASKLIMEIGRVEWIPLFIKKILKTWRKHPLYRELALNKKVSASAKDIMSALFKMEYKSFLISVNKEMQI</sequence>
<keyword evidence="5 17" id="KW-0547">Nucleotide-binding</keyword>
<dbReference type="Pfam" id="PF00006">
    <property type="entry name" value="ATP-synt_ab"/>
    <property type="match status" value="1"/>
</dbReference>
<keyword evidence="21" id="KW-1185">Reference proteome</keyword>
<proteinExistence type="inferred from homology"/>
<dbReference type="GO" id="GO:0043531">
    <property type="term" value="F:ADP binding"/>
    <property type="evidence" value="ECO:0007669"/>
    <property type="project" value="TreeGrafter"/>
</dbReference>
<keyword evidence="7 17" id="KW-1278">Translocase</keyword>
<dbReference type="PANTHER" id="PTHR48082:SF2">
    <property type="entry name" value="ATP SYNTHASE SUBUNIT ALPHA, MITOCHONDRIAL"/>
    <property type="match status" value="1"/>
</dbReference>
<keyword evidence="8 17" id="KW-0406">Ion transport</keyword>
<evidence type="ECO:0000256" key="6">
    <source>
        <dbReference type="ARBA" id="ARBA00022840"/>
    </source>
</evidence>
<dbReference type="GO" id="GO:0046933">
    <property type="term" value="F:proton-transporting ATP synthase activity, rotational mechanism"/>
    <property type="evidence" value="ECO:0007669"/>
    <property type="project" value="UniProtKB-UniRule"/>
</dbReference>
<comment type="subcellular location">
    <subcellularLocation>
        <location evidence="1 17">Cell membrane</location>
        <topology evidence="1 17">Peripheral membrane protein</topology>
    </subcellularLocation>
</comment>
<evidence type="ECO:0000256" key="10">
    <source>
        <dbReference type="ARBA" id="ARBA00023196"/>
    </source>
</evidence>
<dbReference type="FunFam" id="3.40.50.300:FF:000002">
    <property type="entry name" value="ATP synthase subunit alpha"/>
    <property type="match status" value="1"/>
</dbReference>
<dbReference type="InterPro" id="IPR027417">
    <property type="entry name" value="P-loop_NTPase"/>
</dbReference>
<feature type="domain" description="ATP synthase alpha subunit C-terminal" evidence="19">
    <location>
        <begin position="373"/>
        <end position="493"/>
    </location>
</feature>
<gene>
    <name evidence="17" type="primary">atpA</name>
    <name evidence="20" type="ORF">PRV_01270</name>
</gene>
<evidence type="ECO:0000256" key="11">
    <source>
        <dbReference type="ARBA" id="ARBA00023310"/>
    </source>
</evidence>
<dbReference type="CDD" id="cd01132">
    <property type="entry name" value="F1-ATPase_alpha_CD"/>
    <property type="match status" value="1"/>
</dbReference>
<feature type="binding site" evidence="17">
    <location>
        <begin position="171"/>
        <end position="178"/>
    </location>
    <ligand>
        <name>ATP</name>
        <dbReference type="ChEBI" id="CHEBI:30616"/>
    </ligand>
</feature>
<dbReference type="Pfam" id="PF00306">
    <property type="entry name" value="ATP-synt_ab_C"/>
    <property type="match status" value="1"/>
</dbReference>
<dbReference type="SUPFAM" id="SSF52540">
    <property type="entry name" value="P-loop containing nucleoside triphosphate hydrolases"/>
    <property type="match status" value="1"/>
</dbReference>
<keyword evidence="17" id="KW-0375">Hydrogen ion transport</keyword>
<dbReference type="PATRIC" id="fig|1403316.3.peg.226"/>
<dbReference type="HOGENOM" id="CLU_010091_2_1_14"/>
<evidence type="ECO:0000256" key="12">
    <source>
        <dbReference type="ARBA" id="ARBA00048383"/>
    </source>
</evidence>
<dbReference type="STRING" id="1403316.PRV_01270"/>
<dbReference type="InterPro" id="IPR000194">
    <property type="entry name" value="ATPase_F1/V1/A1_a/bsu_nucl-bd"/>
</dbReference>